<proteinExistence type="predicted"/>
<gene>
    <name evidence="3" type="ORF">JX265_010295</name>
</gene>
<dbReference type="EMBL" id="JAFIMR010000033">
    <property type="protein sequence ID" value="KAI1859846.1"/>
    <property type="molecule type" value="Genomic_DNA"/>
</dbReference>
<feature type="region of interest" description="Disordered" evidence="1">
    <location>
        <begin position="231"/>
        <end position="252"/>
    </location>
</feature>
<feature type="chain" id="PRO_5040504724" evidence="2">
    <location>
        <begin position="25"/>
        <end position="280"/>
    </location>
</feature>
<keyword evidence="4" id="KW-1185">Reference proteome</keyword>
<dbReference type="Proteomes" id="UP000829685">
    <property type="component" value="Unassembled WGS sequence"/>
</dbReference>
<evidence type="ECO:0000256" key="2">
    <source>
        <dbReference type="SAM" id="SignalP"/>
    </source>
</evidence>
<comment type="caution">
    <text evidence="3">The sequence shown here is derived from an EMBL/GenBank/DDBJ whole genome shotgun (WGS) entry which is preliminary data.</text>
</comment>
<name>A0A9Q0ALV3_9PEZI</name>
<accession>A0A9Q0ALV3</accession>
<dbReference type="AlphaFoldDB" id="A0A9Q0ALV3"/>
<keyword evidence="2" id="KW-0732">Signal</keyword>
<reference evidence="3" key="1">
    <citation type="submission" date="2021-03" db="EMBL/GenBank/DDBJ databases">
        <title>Revisited historic fungal species revealed as producer of novel bioactive compounds through whole genome sequencing and comparative genomics.</title>
        <authorList>
            <person name="Vignolle G.A."/>
            <person name="Hochenegger N."/>
            <person name="Mach R.L."/>
            <person name="Mach-Aigner A.R."/>
            <person name="Javad Rahimi M."/>
            <person name="Salim K.A."/>
            <person name="Chan C.M."/>
            <person name="Lim L.B.L."/>
            <person name="Cai F."/>
            <person name="Druzhinina I.S."/>
            <person name="U'Ren J.M."/>
            <person name="Derntl C."/>
        </authorList>
    </citation>
    <scope>NUCLEOTIDE SEQUENCE</scope>
    <source>
        <strain evidence="3">TUCIM 5799</strain>
    </source>
</reference>
<evidence type="ECO:0000313" key="4">
    <source>
        <dbReference type="Proteomes" id="UP000829685"/>
    </source>
</evidence>
<evidence type="ECO:0000313" key="3">
    <source>
        <dbReference type="EMBL" id="KAI1859846.1"/>
    </source>
</evidence>
<protein>
    <submittedName>
        <fullName evidence="3">Uncharacterized protein</fullName>
    </submittedName>
</protein>
<feature type="signal peptide" evidence="2">
    <location>
        <begin position="1"/>
        <end position="24"/>
    </location>
</feature>
<sequence>MPTRAKAQALALVGLVAFQSTVAALVVPDAQISATLGGTNLTEAAKALLTNPFASHNWTTKGPNGTSDYTHTITVVDSKINDTTARPFALLSLTAPAGVDLADWELLYEVVVPDYNQTWIDLFDRSDSGDCRTAFSDACLRKLTEKSLRSTRQGWPEECPSPSSGAYGLNSTATSMVNDDSWAQLYMSPHDINNKTLVNMLASSVFPITFEWSNYKTGKSSRSVSCVRASVPSASASPSPSPSPTTGTPSATGNIAGPTAAVKKEYLLGAAAVVVGYMAY</sequence>
<organism evidence="3 4">
    <name type="scientific">Neoarthrinium moseri</name>
    <dbReference type="NCBI Taxonomy" id="1658444"/>
    <lineage>
        <taxon>Eukaryota</taxon>
        <taxon>Fungi</taxon>
        <taxon>Dikarya</taxon>
        <taxon>Ascomycota</taxon>
        <taxon>Pezizomycotina</taxon>
        <taxon>Sordariomycetes</taxon>
        <taxon>Xylariomycetidae</taxon>
        <taxon>Amphisphaeriales</taxon>
        <taxon>Apiosporaceae</taxon>
        <taxon>Neoarthrinium</taxon>
    </lineage>
</organism>
<evidence type="ECO:0000256" key="1">
    <source>
        <dbReference type="SAM" id="MobiDB-lite"/>
    </source>
</evidence>